<gene>
    <name evidence="6" type="ORF">METZ01_LOCUS224613</name>
</gene>
<keyword evidence="4" id="KW-0560">Oxidoreductase</keyword>
<dbReference type="InterPro" id="IPR050315">
    <property type="entry name" value="FAD-oxidoreductase_2"/>
</dbReference>
<protein>
    <recommendedName>
        <fullName evidence="5">FAD-dependent oxidoreductase 2 FAD-binding domain-containing protein</fullName>
    </recommendedName>
</protein>
<evidence type="ECO:0000256" key="3">
    <source>
        <dbReference type="ARBA" id="ARBA00022827"/>
    </source>
</evidence>
<dbReference type="EMBL" id="UINC01054266">
    <property type="protein sequence ID" value="SVB71759.1"/>
    <property type="molecule type" value="Genomic_DNA"/>
</dbReference>
<dbReference type="InterPro" id="IPR003953">
    <property type="entry name" value="FAD-dep_OxRdtase_2_FAD-bd"/>
</dbReference>
<dbReference type="SUPFAM" id="SSF56425">
    <property type="entry name" value="Succinate dehydrogenase/fumarate reductase flavoprotein, catalytic domain"/>
    <property type="match status" value="1"/>
</dbReference>
<dbReference type="PANTHER" id="PTHR43400">
    <property type="entry name" value="FUMARATE REDUCTASE"/>
    <property type="match status" value="1"/>
</dbReference>
<dbReference type="Gene3D" id="3.50.50.60">
    <property type="entry name" value="FAD/NAD(P)-binding domain"/>
    <property type="match status" value="1"/>
</dbReference>
<dbReference type="Pfam" id="PF00890">
    <property type="entry name" value="FAD_binding_2"/>
    <property type="match status" value="1"/>
</dbReference>
<evidence type="ECO:0000256" key="4">
    <source>
        <dbReference type="ARBA" id="ARBA00023002"/>
    </source>
</evidence>
<organism evidence="6">
    <name type="scientific">marine metagenome</name>
    <dbReference type="NCBI Taxonomy" id="408172"/>
    <lineage>
        <taxon>unclassified sequences</taxon>
        <taxon>metagenomes</taxon>
        <taxon>ecological metagenomes</taxon>
    </lineage>
</organism>
<dbReference type="SUPFAM" id="SSF51905">
    <property type="entry name" value="FAD/NAD(P)-binding domain"/>
    <property type="match status" value="1"/>
</dbReference>
<name>A0A382GA19_9ZZZZ</name>
<accession>A0A382GA19</accession>
<dbReference type="InterPro" id="IPR027477">
    <property type="entry name" value="Succ_DH/fumarate_Rdtase_cat_sf"/>
</dbReference>
<reference evidence="6" key="1">
    <citation type="submission" date="2018-05" db="EMBL/GenBank/DDBJ databases">
        <authorList>
            <person name="Lanie J.A."/>
            <person name="Ng W.-L."/>
            <person name="Kazmierczak K.M."/>
            <person name="Andrzejewski T.M."/>
            <person name="Davidsen T.M."/>
            <person name="Wayne K.J."/>
            <person name="Tettelin H."/>
            <person name="Glass J.I."/>
            <person name="Rusch D."/>
            <person name="Podicherti R."/>
            <person name="Tsui H.-C.T."/>
            <person name="Winkler M.E."/>
        </authorList>
    </citation>
    <scope>NUCLEOTIDE SEQUENCE</scope>
</reference>
<dbReference type="GO" id="GO:0016491">
    <property type="term" value="F:oxidoreductase activity"/>
    <property type="evidence" value="ECO:0007669"/>
    <property type="project" value="UniProtKB-KW"/>
</dbReference>
<dbReference type="AlphaFoldDB" id="A0A382GA19"/>
<evidence type="ECO:0000256" key="2">
    <source>
        <dbReference type="ARBA" id="ARBA00022630"/>
    </source>
</evidence>
<keyword evidence="3" id="KW-0274">FAD</keyword>
<comment type="cofactor">
    <cofactor evidence="1">
        <name>FAD</name>
        <dbReference type="ChEBI" id="CHEBI:57692"/>
    </cofactor>
</comment>
<feature type="non-terminal residue" evidence="6">
    <location>
        <position position="1"/>
    </location>
</feature>
<proteinExistence type="predicted"/>
<evidence type="ECO:0000313" key="6">
    <source>
        <dbReference type="EMBL" id="SVB71759.1"/>
    </source>
</evidence>
<feature type="domain" description="FAD-dependent oxidoreductase 2 FAD-binding" evidence="5">
    <location>
        <begin position="7"/>
        <end position="358"/>
    </location>
</feature>
<dbReference type="InterPro" id="IPR036188">
    <property type="entry name" value="FAD/NAD-bd_sf"/>
</dbReference>
<dbReference type="Gene3D" id="3.90.700.10">
    <property type="entry name" value="Succinate dehydrogenase/fumarate reductase flavoprotein, catalytic domain"/>
    <property type="match status" value="1"/>
</dbReference>
<keyword evidence="2" id="KW-0285">Flavoprotein</keyword>
<evidence type="ECO:0000256" key="1">
    <source>
        <dbReference type="ARBA" id="ARBA00001974"/>
    </source>
</evidence>
<dbReference type="PANTHER" id="PTHR43400:SF7">
    <property type="entry name" value="FAD-DEPENDENT OXIDOREDUCTASE 2 FAD BINDING DOMAIN-CONTAINING PROTEIN"/>
    <property type="match status" value="1"/>
</dbReference>
<sequence length="389" mass="41596">VEILTSDIIEKARGEVDLELVDAICRASGPTIDWLVETHGIDLSLVDGFLYPGHSRLRMHAPPSRQGVDLIGNLTFAAEKAGIDLLTEAHVKDLFRDGYQITGLKLERPDGSSETVGCDALILACNGYGGNPEMVLRYIPEMADAMYFGHPGNQGDAVNWGTELGAGTRDLSSFQGHGSVAHPHGILITWVLLTEGGILVNANGRRFTNEHEGYSEQAKRVLAQVDGLAWDIYDHRLHLLGLGFEEYREANKLGAVKSASTIEGLADILGLPANELTATVNECTELSKGKIADPFKRNFTTKPNLTPPYYGIQVTGSLFHTQGGLIVNEHAYVLQKDGAPFPNLFASGGAAAGISGPADWGYLSGNGLLSAISLGRIAGLASTDLVHKN</sequence>
<evidence type="ECO:0000259" key="5">
    <source>
        <dbReference type="Pfam" id="PF00890"/>
    </source>
</evidence>